<dbReference type="Proteomes" id="UP000279959">
    <property type="component" value="Chromosome"/>
</dbReference>
<proteinExistence type="predicted"/>
<dbReference type="KEGG" id="sami:SAMIE_1015300"/>
<dbReference type="RefSeq" id="WP_066697601.1">
    <property type="nucleotide sequence ID" value="NZ_AP018664.1"/>
</dbReference>
<evidence type="ECO:0000313" key="2">
    <source>
        <dbReference type="EMBL" id="BBD98029.1"/>
    </source>
</evidence>
<protein>
    <submittedName>
        <fullName evidence="2">Uncharacterized protein</fullName>
    </submittedName>
</protein>
<organism evidence="2 3">
    <name type="scientific">Sphingobium amiense</name>
    <dbReference type="NCBI Taxonomy" id="135719"/>
    <lineage>
        <taxon>Bacteria</taxon>
        <taxon>Pseudomonadati</taxon>
        <taxon>Pseudomonadota</taxon>
        <taxon>Alphaproteobacteria</taxon>
        <taxon>Sphingomonadales</taxon>
        <taxon>Sphingomonadaceae</taxon>
        <taxon>Sphingobium</taxon>
    </lineage>
</organism>
<dbReference type="EMBL" id="AP018664">
    <property type="protein sequence ID" value="BBD98029.1"/>
    <property type="molecule type" value="Genomic_DNA"/>
</dbReference>
<sequence>MTGGSVQLRTFRIAIRDGKPVQEAAAIAGISLGEAKLHLSSDAADPPPPEAYLPIGSMKGHDMARGKKAADKPISGEIPKPDFALAIKLYKEDIRPAQAKVGEFAQEQSTAYKAIKKQAHVHPGAAKLAFKLAEMEDTKRDDFLRSLYGLMEGLDIGLSRDLVDAMGEGEADSMPTRERKRPALATVSPLN</sequence>
<keyword evidence="3" id="KW-1185">Reference proteome</keyword>
<dbReference type="AlphaFoldDB" id="A0A494WCL0"/>
<evidence type="ECO:0000313" key="3">
    <source>
        <dbReference type="Proteomes" id="UP000279959"/>
    </source>
</evidence>
<reference evidence="2 3" key="1">
    <citation type="submission" date="2018-05" db="EMBL/GenBank/DDBJ databases">
        <title>Complete Genome Sequence of the Nonylphenol-Degrading Bacterium Sphingobium amiense DSM 16289T.</title>
        <authorList>
            <person name="Ootsuka M."/>
            <person name="Nishizawa T."/>
            <person name="Ohta H."/>
        </authorList>
    </citation>
    <scope>NUCLEOTIDE SEQUENCE [LARGE SCALE GENOMIC DNA]</scope>
    <source>
        <strain evidence="2 3">DSM 16289</strain>
    </source>
</reference>
<gene>
    <name evidence="2" type="ORF">SAMIE_1015300</name>
</gene>
<feature type="region of interest" description="Disordered" evidence="1">
    <location>
        <begin position="167"/>
        <end position="191"/>
    </location>
</feature>
<accession>A0A494WCL0</accession>
<evidence type="ECO:0000256" key="1">
    <source>
        <dbReference type="SAM" id="MobiDB-lite"/>
    </source>
</evidence>
<name>A0A494WCL0_9SPHN</name>